<name>C4V536_9FIRM</name>
<keyword evidence="1" id="KW-0808">Transferase</keyword>
<dbReference type="STRING" id="638302.HMPREF0908_1630"/>
<dbReference type="InterPro" id="IPR011004">
    <property type="entry name" value="Trimer_LpxA-like_sf"/>
</dbReference>
<sequence length="189" mass="20269">MFTFKGDGFHAFHGITPQIHEEAFVAPQVFLSGDVRLGQYASLWPGVVARGDVNYISVGVCSNVQDLTCLHVADDNPCIIGDYVTVGHSACIHGCEIEDHVLIGMGAIVLTGAKIGRGSIIAAGAVVKENAVIPPNSLVAGVPGKIMRENIDRIKTIHAQAIKYKCEWAVEYGVYPEIGGERYHGEKVI</sequence>
<dbReference type="PANTHER" id="PTHR13061:SF29">
    <property type="entry name" value="GAMMA CARBONIC ANHYDRASE-LIKE 1, MITOCHONDRIAL-RELATED"/>
    <property type="match status" value="1"/>
</dbReference>
<dbReference type="Proteomes" id="UP000005309">
    <property type="component" value="Unassembled WGS sequence"/>
</dbReference>
<dbReference type="SUPFAM" id="SSF51161">
    <property type="entry name" value="Trimeric LpxA-like enzymes"/>
    <property type="match status" value="1"/>
</dbReference>
<dbReference type="Gene3D" id="2.160.10.10">
    <property type="entry name" value="Hexapeptide repeat proteins"/>
    <property type="match status" value="1"/>
</dbReference>
<dbReference type="InterPro" id="IPR001451">
    <property type="entry name" value="Hexapep"/>
</dbReference>
<dbReference type="HOGENOM" id="CLU_064827_4_1_9"/>
<dbReference type="RefSeq" id="WP_006690364.1">
    <property type="nucleotide sequence ID" value="NZ_GG694006.1"/>
</dbReference>
<organism evidence="1 2">
    <name type="scientific">Selenomonas flueggei ATCC 43531</name>
    <dbReference type="NCBI Taxonomy" id="638302"/>
    <lineage>
        <taxon>Bacteria</taxon>
        <taxon>Bacillati</taxon>
        <taxon>Bacillota</taxon>
        <taxon>Negativicutes</taxon>
        <taxon>Selenomonadales</taxon>
        <taxon>Selenomonadaceae</taxon>
        <taxon>Selenomonas</taxon>
    </lineage>
</organism>
<gene>
    <name evidence="1" type="ORF">HMPREF0908_1630</name>
</gene>
<comment type="caution">
    <text evidence="1">The sequence shown here is derived from an EMBL/GenBank/DDBJ whole genome shotgun (WGS) entry which is preliminary data.</text>
</comment>
<dbReference type="CDD" id="cd04645">
    <property type="entry name" value="LbH_gamma_CA_like"/>
    <property type="match status" value="1"/>
</dbReference>
<protein>
    <submittedName>
        <fullName evidence="1">Bacterial transferase hexapeptide repeat protein</fullName>
    </submittedName>
</protein>
<dbReference type="eggNOG" id="COG0663">
    <property type="taxonomic scope" value="Bacteria"/>
</dbReference>
<evidence type="ECO:0000313" key="1">
    <source>
        <dbReference type="EMBL" id="EEQ48084.1"/>
    </source>
</evidence>
<reference evidence="1 2" key="1">
    <citation type="submission" date="2009-04" db="EMBL/GenBank/DDBJ databases">
        <authorList>
            <person name="Qin X."/>
            <person name="Bachman B."/>
            <person name="Battles P."/>
            <person name="Bell A."/>
            <person name="Bess C."/>
            <person name="Bickham C."/>
            <person name="Chaboub L."/>
            <person name="Chen D."/>
            <person name="Coyle M."/>
            <person name="Deiros D.R."/>
            <person name="Dinh H."/>
            <person name="Forbes L."/>
            <person name="Fowler G."/>
            <person name="Francisco L."/>
            <person name="Fu Q."/>
            <person name="Gubbala S."/>
            <person name="Hale W."/>
            <person name="Han Y."/>
            <person name="Hemphill L."/>
            <person name="Highlander S.K."/>
            <person name="Hirani K."/>
            <person name="Hogues M."/>
            <person name="Jackson L."/>
            <person name="Jakkamsetti A."/>
            <person name="Javaid M."/>
            <person name="Jiang H."/>
            <person name="Korchina V."/>
            <person name="Kovar C."/>
            <person name="Lara F."/>
            <person name="Lee S."/>
            <person name="Mata R."/>
            <person name="Mathew T."/>
            <person name="Moen C."/>
            <person name="Morales K."/>
            <person name="Munidasa M."/>
            <person name="Nazareth L."/>
            <person name="Ngo R."/>
            <person name="Nguyen L."/>
            <person name="Okwuonu G."/>
            <person name="Ongeri F."/>
            <person name="Patil S."/>
            <person name="Petrosino J."/>
            <person name="Pham C."/>
            <person name="Pham P."/>
            <person name="Pu L.-L."/>
            <person name="Puazo M."/>
            <person name="Raj R."/>
            <person name="Reid J."/>
            <person name="Rouhana J."/>
            <person name="Saada N."/>
            <person name="Shang Y."/>
            <person name="Simmons D."/>
            <person name="Thornton R."/>
            <person name="Warren J."/>
            <person name="Weissenberger G."/>
            <person name="Zhang J."/>
            <person name="Zhang L."/>
            <person name="Zhou C."/>
            <person name="Zhu D."/>
            <person name="Muzny D."/>
            <person name="Worley K."/>
            <person name="Gibbs R."/>
        </authorList>
    </citation>
    <scope>NUCLEOTIDE SEQUENCE [LARGE SCALE GENOMIC DNA]</scope>
    <source>
        <strain evidence="1 2">ATCC 43531</strain>
    </source>
</reference>
<accession>C4V536</accession>
<dbReference type="Pfam" id="PF00132">
    <property type="entry name" value="Hexapep"/>
    <property type="match status" value="1"/>
</dbReference>
<dbReference type="AlphaFoldDB" id="C4V536"/>
<evidence type="ECO:0000313" key="2">
    <source>
        <dbReference type="Proteomes" id="UP000005309"/>
    </source>
</evidence>
<keyword evidence="2" id="KW-1185">Reference proteome</keyword>
<dbReference type="OrthoDB" id="9803036at2"/>
<dbReference type="InterPro" id="IPR050484">
    <property type="entry name" value="Transf_Hexapept/Carb_Anhydrase"/>
</dbReference>
<proteinExistence type="predicted"/>
<dbReference type="EMBL" id="ACLA01000022">
    <property type="protein sequence ID" value="EEQ48084.1"/>
    <property type="molecule type" value="Genomic_DNA"/>
</dbReference>
<dbReference type="PANTHER" id="PTHR13061">
    <property type="entry name" value="DYNACTIN SUBUNIT P25"/>
    <property type="match status" value="1"/>
</dbReference>
<dbReference type="GO" id="GO:0016740">
    <property type="term" value="F:transferase activity"/>
    <property type="evidence" value="ECO:0007669"/>
    <property type="project" value="UniProtKB-KW"/>
</dbReference>
<dbReference type="InterPro" id="IPR047324">
    <property type="entry name" value="LbH_gamma_CA-like"/>
</dbReference>